<evidence type="ECO:0000256" key="5">
    <source>
        <dbReference type="ARBA" id="ARBA00022723"/>
    </source>
</evidence>
<evidence type="ECO:0000256" key="8">
    <source>
        <dbReference type="ARBA" id="ARBA00023049"/>
    </source>
</evidence>
<keyword evidence="7 9" id="KW-0862">Zinc</keyword>
<feature type="compositionally biased region" description="Polar residues" evidence="10">
    <location>
        <begin position="38"/>
        <end position="48"/>
    </location>
</feature>
<keyword evidence="6 9" id="KW-0378">Hydrolase</keyword>
<evidence type="ECO:0000313" key="11">
    <source>
        <dbReference type="EMBL" id="CDP34100.1"/>
    </source>
</evidence>
<evidence type="ECO:0000256" key="3">
    <source>
        <dbReference type="ARBA" id="ARBA00022438"/>
    </source>
</evidence>
<dbReference type="SUPFAM" id="SSF53187">
    <property type="entry name" value="Zn-dependent exopeptidases"/>
    <property type="match status" value="1"/>
</dbReference>
<evidence type="ECO:0000256" key="4">
    <source>
        <dbReference type="ARBA" id="ARBA00022670"/>
    </source>
</evidence>
<dbReference type="Pfam" id="PF02127">
    <property type="entry name" value="Peptidase_M18"/>
    <property type="match status" value="1"/>
</dbReference>
<keyword evidence="4 9" id="KW-0645">Protease</keyword>
<dbReference type="AlphaFoldDB" id="A0A060SYZ4"/>
<evidence type="ECO:0000256" key="9">
    <source>
        <dbReference type="RuleBase" id="RU004386"/>
    </source>
</evidence>
<accession>A0A060SYZ4</accession>
<dbReference type="PANTHER" id="PTHR28570:SF4">
    <property type="entry name" value="VACUOLAR AMINOPEPTIDASE 1"/>
    <property type="match status" value="1"/>
</dbReference>
<name>A0A060SYZ4_BLAAD</name>
<dbReference type="PhylomeDB" id="A0A060SYZ4"/>
<dbReference type="InterPro" id="IPR001948">
    <property type="entry name" value="Peptidase_M18"/>
</dbReference>
<protein>
    <submittedName>
        <fullName evidence="11">ARAD1C04708p</fullName>
    </submittedName>
</protein>
<evidence type="ECO:0000256" key="1">
    <source>
        <dbReference type="ARBA" id="ARBA00001947"/>
    </source>
</evidence>
<dbReference type="GO" id="GO:0006508">
    <property type="term" value="P:proteolysis"/>
    <property type="evidence" value="ECO:0007669"/>
    <property type="project" value="UniProtKB-KW"/>
</dbReference>
<keyword evidence="5 9" id="KW-0479">Metal-binding</keyword>
<dbReference type="Gene3D" id="3.40.630.10">
    <property type="entry name" value="Zn peptidases"/>
    <property type="match status" value="1"/>
</dbReference>
<sequence length="515" mass="56926">MTQLSFDSLQRSLDEIDARAPWDRQGSSRESNEARDSLVSQSSWGQGSNDPRWGDYKKYALNFIDFIDEAPTTYHAVENFASRLERHGFTYLPEREDWTKLMRKGRRFYTTRNGTSLVAFVVGKNFRPANGAAITAAHIDALTLKVKPASAKDNVDGFRLIGVAPYAGALSAQWWDRDLGMAGRLVVRQGSTVSQKLVHFPHPVGIVPSLAPHFGAAAQGPFNKETQMVPIVGLVDDGDNSEPTDEEKKSPLYGKHDIAILRALAKQAGINVSDILQAELEMFCTQKGTLGGFSGDLMFCPRIDDKLCSYATLHGLLESLDSIEAQDKLSIVALYDNEEIGSLSRQGAQGNILESSIERLLSLFDSDGEQVRQFYANSFFASSDVIHAVNPNFSDVYLEHHKPRLNVGITVSWDPNGHMTTDAVSAALVEEVCRRTDNKVQYFQIRNDSRSGGTVGPYISSKNGIRSIDLGIPQLAMHSSRATTGSKDVWLGVRFYKAFFEQWGAVDAEFKKGDL</sequence>
<keyword evidence="3 9" id="KW-0031">Aminopeptidase</keyword>
<feature type="region of interest" description="Disordered" evidence="10">
    <location>
        <begin position="17"/>
        <end position="48"/>
    </location>
</feature>
<dbReference type="InterPro" id="IPR023358">
    <property type="entry name" value="Peptidase_M18_dom2"/>
</dbReference>
<comment type="similarity">
    <text evidence="2 9">Belongs to the peptidase M18 family.</text>
</comment>
<dbReference type="Gene3D" id="2.30.250.10">
    <property type="entry name" value="Aminopeptidase i, Domain 2"/>
    <property type="match status" value="1"/>
</dbReference>
<dbReference type="CDD" id="cd05658">
    <property type="entry name" value="M18_DAP"/>
    <property type="match status" value="1"/>
</dbReference>
<dbReference type="PANTHER" id="PTHR28570">
    <property type="entry name" value="ASPARTYL AMINOPEPTIDASE"/>
    <property type="match status" value="1"/>
</dbReference>
<dbReference type="GO" id="GO:0000324">
    <property type="term" value="C:fungal-type vacuole"/>
    <property type="evidence" value="ECO:0007669"/>
    <property type="project" value="TreeGrafter"/>
</dbReference>
<proteinExistence type="inferred from homology"/>
<evidence type="ECO:0000256" key="7">
    <source>
        <dbReference type="ARBA" id="ARBA00022833"/>
    </source>
</evidence>
<comment type="cofactor">
    <cofactor evidence="1">
        <name>Zn(2+)</name>
        <dbReference type="ChEBI" id="CHEBI:29105"/>
    </cofactor>
</comment>
<reference evidence="11" key="2">
    <citation type="submission" date="2014-06" db="EMBL/GenBank/DDBJ databases">
        <title>The complete genome of Blastobotrys (Arxula) adeninivorans LS3 - a yeast of biotechnological interest.</title>
        <authorList>
            <person name="Kunze G."/>
            <person name="Gaillardin C."/>
            <person name="Czernicka M."/>
            <person name="Durrens P."/>
            <person name="Martin T."/>
            <person name="Boer E."/>
            <person name="Gabaldon T."/>
            <person name="Cruz J."/>
            <person name="Talla E."/>
            <person name="Marck C."/>
            <person name="Goffeau A."/>
            <person name="Barbe V."/>
            <person name="Baret P."/>
            <person name="Baronian K."/>
            <person name="Beier S."/>
            <person name="Bleykasten C."/>
            <person name="Bode R."/>
            <person name="Casaregola S."/>
            <person name="Despons L."/>
            <person name="Fairhead C."/>
            <person name="Giersberg M."/>
            <person name="Gierski P."/>
            <person name="Hahnel U."/>
            <person name="Hartmann A."/>
            <person name="Jankowska D."/>
            <person name="Jubin C."/>
            <person name="Jung P."/>
            <person name="Lafontaine I."/>
            <person name="Leh-Louis V."/>
            <person name="Lemaire M."/>
            <person name="Marcet-Houben M."/>
            <person name="Mascher M."/>
            <person name="Morel G."/>
            <person name="Richard G.-F."/>
            <person name="Riechen J."/>
            <person name="Sacerdot C."/>
            <person name="Sarkar A."/>
            <person name="Savel G."/>
            <person name="Schacherer J."/>
            <person name="Sherman D."/>
            <person name="Straub M.-L."/>
            <person name="Stein N."/>
            <person name="Thierry A."/>
            <person name="Trautwein-Schult A."/>
            <person name="Westhof E."/>
            <person name="Worch S."/>
            <person name="Dujon B."/>
            <person name="Souciet J.-L."/>
            <person name="Wincker P."/>
            <person name="Scholz U."/>
            <person name="Neuveglise N."/>
        </authorList>
    </citation>
    <scope>NUCLEOTIDE SEQUENCE</scope>
    <source>
        <strain evidence="11">LS3</strain>
    </source>
</reference>
<dbReference type="PRINTS" id="PR00932">
    <property type="entry name" value="AMINO1PTASE"/>
</dbReference>
<reference evidence="11" key="1">
    <citation type="submission" date="2014-02" db="EMBL/GenBank/DDBJ databases">
        <authorList>
            <person name="Genoscope - CEA"/>
        </authorList>
    </citation>
    <scope>NUCLEOTIDE SEQUENCE</scope>
    <source>
        <strain evidence="11">LS3</strain>
    </source>
</reference>
<gene>
    <name evidence="11" type="ORF">GNLVRS02_ARAD1C04708g</name>
</gene>
<dbReference type="GO" id="GO:0008270">
    <property type="term" value="F:zinc ion binding"/>
    <property type="evidence" value="ECO:0007669"/>
    <property type="project" value="InterPro"/>
</dbReference>
<dbReference type="FunFam" id="2.30.250.10:FF:000001">
    <property type="entry name" value="Aspartyl aminopeptidase 1"/>
    <property type="match status" value="1"/>
</dbReference>
<dbReference type="SUPFAM" id="SSF101821">
    <property type="entry name" value="Aminopeptidase/glucanase lid domain"/>
    <property type="match status" value="1"/>
</dbReference>
<keyword evidence="8 9" id="KW-0482">Metalloprotease</keyword>
<organism evidence="11">
    <name type="scientific">Blastobotrys adeninivorans</name>
    <name type="common">Yeast</name>
    <name type="synonym">Arxula adeninivorans</name>
    <dbReference type="NCBI Taxonomy" id="409370"/>
    <lineage>
        <taxon>Eukaryota</taxon>
        <taxon>Fungi</taxon>
        <taxon>Dikarya</taxon>
        <taxon>Ascomycota</taxon>
        <taxon>Saccharomycotina</taxon>
        <taxon>Dipodascomycetes</taxon>
        <taxon>Dipodascales</taxon>
        <taxon>Trichomonascaceae</taxon>
        <taxon>Blastobotrys</taxon>
    </lineage>
</organism>
<dbReference type="GO" id="GO:0070006">
    <property type="term" value="F:metalloaminopeptidase activity"/>
    <property type="evidence" value="ECO:0007669"/>
    <property type="project" value="TreeGrafter"/>
</dbReference>
<evidence type="ECO:0000256" key="10">
    <source>
        <dbReference type="SAM" id="MobiDB-lite"/>
    </source>
</evidence>
<feature type="compositionally biased region" description="Basic and acidic residues" evidence="10">
    <location>
        <begin position="17"/>
        <end position="36"/>
    </location>
</feature>
<dbReference type="NCBIfam" id="NF002759">
    <property type="entry name" value="PRK02813.1"/>
    <property type="match status" value="1"/>
</dbReference>
<dbReference type="EMBL" id="HG937693">
    <property type="protein sequence ID" value="CDP34100.1"/>
    <property type="molecule type" value="Genomic_DNA"/>
</dbReference>
<evidence type="ECO:0000256" key="2">
    <source>
        <dbReference type="ARBA" id="ARBA00008290"/>
    </source>
</evidence>
<evidence type="ECO:0000256" key="6">
    <source>
        <dbReference type="ARBA" id="ARBA00022801"/>
    </source>
</evidence>